<accession>A0A072TRQ7</accession>
<evidence type="ECO:0000313" key="3">
    <source>
        <dbReference type="EnsemblPlants" id="KEH19528"/>
    </source>
</evidence>
<evidence type="ECO:0000256" key="1">
    <source>
        <dbReference type="SAM" id="MobiDB-lite"/>
    </source>
</evidence>
<protein>
    <submittedName>
        <fullName evidence="2 3">Uncharacterized protein</fullName>
    </submittedName>
</protein>
<dbReference type="EnsemblPlants" id="KEH19528">
    <property type="protein sequence ID" value="KEH19528"/>
    <property type="gene ID" value="MTR_8g463210"/>
</dbReference>
<reference evidence="3" key="3">
    <citation type="submission" date="2015-04" db="UniProtKB">
        <authorList>
            <consortium name="EnsemblPlants"/>
        </authorList>
    </citation>
    <scope>IDENTIFICATION</scope>
    <source>
        <strain evidence="3">cv. Jemalong A17</strain>
    </source>
</reference>
<evidence type="ECO:0000313" key="2">
    <source>
        <dbReference type="EMBL" id="KEH19528.1"/>
    </source>
</evidence>
<reference evidence="2 4" key="1">
    <citation type="journal article" date="2011" name="Nature">
        <title>The Medicago genome provides insight into the evolution of rhizobial symbioses.</title>
        <authorList>
            <person name="Young N.D."/>
            <person name="Debelle F."/>
            <person name="Oldroyd G.E."/>
            <person name="Geurts R."/>
            <person name="Cannon S.B."/>
            <person name="Udvardi M.K."/>
            <person name="Benedito V.A."/>
            <person name="Mayer K.F."/>
            <person name="Gouzy J."/>
            <person name="Schoof H."/>
            <person name="Van de Peer Y."/>
            <person name="Proost S."/>
            <person name="Cook D.R."/>
            <person name="Meyers B.C."/>
            <person name="Spannagl M."/>
            <person name="Cheung F."/>
            <person name="De Mita S."/>
            <person name="Krishnakumar V."/>
            <person name="Gundlach H."/>
            <person name="Zhou S."/>
            <person name="Mudge J."/>
            <person name="Bharti A.K."/>
            <person name="Murray J.D."/>
            <person name="Naoumkina M.A."/>
            <person name="Rosen B."/>
            <person name="Silverstein K.A."/>
            <person name="Tang H."/>
            <person name="Rombauts S."/>
            <person name="Zhao P.X."/>
            <person name="Zhou P."/>
            <person name="Barbe V."/>
            <person name="Bardou P."/>
            <person name="Bechner M."/>
            <person name="Bellec A."/>
            <person name="Berger A."/>
            <person name="Berges H."/>
            <person name="Bidwell S."/>
            <person name="Bisseling T."/>
            <person name="Choisne N."/>
            <person name="Couloux A."/>
            <person name="Denny R."/>
            <person name="Deshpande S."/>
            <person name="Dai X."/>
            <person name="Doyle J.J."/>
            <person name="Dudez A.M."/>
            <person name="Farmer A.D."/>
            <person name="Fouteau S."/>
            <person name="Franken C."/>
            <person name="Gibelin C."/>
            <person name="Gish J."/>
            <person name="Goldstein S."/>
            <person name="Gonzalez A.J."/>
            <person name="Green P.J."/>
            <person name="Hallab A."/>
            <person name="Hartog M."/>
            <person name="Hua A."/>
            <person name="Humphray S.J."/>
            <person name="Jeong D.H."/>
            <person name="Jing Y."/>
            <person name="Jocker A."/>
            <person name="Kenton S.M."/>
            <person name="Kim D.J."/>
            <person name="Klee K."/>
            <person name="Lai H."/>
            <person name="Lang C."/>
            <person name="Lin S."/>
            <person name="Macmil S.L."/>
            <person name="Magdelenat G."/>
            <person name="Matthews L."/>
            <person name="McCorrison J."/>
            <person name="Monaghan E.L."/>
            <person name="Mun J.H."/>
            <person name="Najar F.Z."/>
            <person name="Nicholson C."/>
            <person name="Noirot C."/>
            <person name="O'Bleness M."/>
            <person name="Paule C.R."/>
            <person name="Poulain J."/>
            <person name="Prion F."/>
            <person name="Qin B."/>
            <person name="Qu C."/>
            <person name="Retzel E.F."/>
            <person name="Riddle C."/>
            <person name="Sallet E."/>
            <person name="Samain S."/>
            <person name="Samson N."/>
            <person name="Sanders I."/>
            <person name="Saurat O."/>
            <person name="Scarpelli C."/>
            <person name="Schiex T."/>
            <person name="Segurens B."/>
            <person name="Severin A.J."/>
            <person name="Sherrier D.J."/>
            <person name="Shi R."/>
            <person name="Sims S."/>
            <person name="Singer S.R."/>
            <person name="Sinharoy S."/>
            <person name="Sterck L."/>
            <person name="Viollet A."/>
            <person name="Wang B.B."/>
            <person name="Wang K."/>
            <person name="Wang M."/>
            <person name="Wang X."/>
            <person name="Warfsmann J."/>
            <person name="Weissenbach J."/>
            <person name="White D.D."/>
            <person name="White J.D."/>
            <person name="Wiley G.B."/>
            <person name="Wincker P."/>
            <person name="Xing Y."/>
            <person name="Yang L."/>
            <person name="Yao Z."/>
            <person name="Ying F."/>
            <person name="Zhai J."/>
            <person name="Zhou L."/>
            <person name="Zuber A."/>
            <person name="Denarie J."/>
            <person name="Dixon R.A."/>
            <person name="May G.D."/>
            <person name="Schwartz D.C."/>
            <person name="Rogers J."/>
            <person name="Quetier F."/>
            <person name="Town C.D."/>
            <person name="Roe B.A."/>
        </authorList>
    </citation>
    <scope>NUCLEOTIDE SEQUENCE [LARGE SCALE GENOMIC DNA]</scope>
    <source>
        <strain evidence="2">A17</strain>
        <strain evidence="3 4">cv. Jemalong A17</strain>
    </source>
</reference>
<dbReference type="AlphaFoldDB" id="A0A072TRQ7"/>
<feature type="compositionally biased region" description="Polar residues" evidence="1">
    <location>
        <begin position="44"/>
        <end position="59"/>
    </location>
</feature>
<gene>
    <name evidence="2" type="ordered locus">MTR_8g463210</name>
</gene>
<sequence>MKKERKKEKHKWVKSIKWRVRPDVVFFYQSKRRDRANSLGVRDTQPSVTTAISRSNNRF</sequence>
<organism evidence="2 4">
    <name type="scientific">Medicago truncatula</name>
    <name type="common">Barrel medic</name>
    <name type="synonym">Medicago tribuloides</name>
    <dbReference type="NCBI Taxonomy" id="3880"/>
    <lineage>
        <taxon>Eukaryota</taxon>
        <taxon>Viridiplantae</taxon>
        <taxon>Streptophyta</taxon>
        <taxon>Embryophyta</taxon>
        <taxon>Tracheophyta</taxon>
        <taxon>Spermatophyta</taxon>
        <taxon>Magnoliopsida</taxon>
        <taxon>eudicotyledons</taxon>
        <taxon>Gunneridae</taxon>
        <taxon>Pentapetalae</taxon>
        <taxon>rosids</taxon>
        <taxon>fabids</taxon>
        <taxon>Fabales</taxon>
        <taxon>Fabaceae</taxon>
        <taxon>Papilionoideae</taxon>
        <taxon>50 kb inversion clade</taxon>
        <taxon>NPAAA clade</taxon>
        <taxon>Hologalegina</taxon>
        <taxon>IRL clade</taxon>
        <taxon>Trifolieae</taxon>
        <taxon>Medicago</taxon>
    </lineage>
</organism>
<keyword evidence="4" id="KW-1185">Reference proteome</keyword>
<feature type="region of interest" description="Disordered" evidence="1">
    <location>
        <begin position="38"/>
        <end position="59"/>
    </location>
</feature>
<proteinExistence type="predicted"/>
<name>A0A072TRQ7_MEDTR</name>
<evidence type="ECO:0000313" key="4">
    <source>
        <dbReference type="Proteomes" id="UP000002051"/>
    </source>
</evidence>
<dbReference type="HOGENOM" id="CLU_2964410_0_0_1"/>
<dbReference type="Proteomes" id="UP000002051">
    <property type="component" value="Chromosome 8"/>
</dbReference>
<reference evidence="2 4" key="2">
    <citation type="journal article" date="2014" name="BMC Genomics">
        <title>An improved genome release (version Mt4.0) for the model legume Medicago truncatula.</title>
        <authorList>
            <person name="Tang H."/>
            <person name="Krishnakumar V."/>
            <person name="Bidwell S."/>
            <person name="Rosen B."/>
            <person name="Chan A."/>
            <person name="Zhou S."/>
            <person name="Gentzbittel L."/>
            <person name="Childs K.L."/>
            <person name="Yandell M."/>
            <person name="Gundlach H."/>
            <person name="Mayer K.F."/>
            <person name="Schwartz D.C."/>
            <person name="Town C.D."/>
        </authorList>
    </citation>
    <scope>GENOME REANNOTATION</scope>
    <source>
        <strain evidence="2">A17</strain>
        <strain evidence="3 4">cv. Jemalong A17</strain>
    </source>
</reference>
<dbReference type="EMBL" id="CM001224">
    <property type="protein sequence ID" value="KEH19528.1"/>
    <property type="molecule type" value="Genomic_DNA"/>
</dbReference>